<evidence type="ECO:0000259" key="5">
    <source>
        <dbReference type="PROSITE" id="PS51118"/>
    </source>
</evidence>
<evidence type="ECO:0000313" key="7">
    <source>
        <dbReference type="Proteomes" id="UP000466794"/>
    </source>
</evidence>
<evidence type="ECO:0000256" key="2">
    <source>
        <dbReference type="ARBA" id="ARBA00023125"/>
    </source>
</evidence>
<gene>
    <name evidence="6" type="ORF">GPX89_36035</name>
</gene>
<name>A0A7K1V7K3_9NOCA</name>
<dbReference type="SUPFAM" id="SSF46785">
    <property type="entry name" value="Winged helix' DNA-binding domain"/>
    <property type="match status" value="1"/>
</dbReference>
<dbReference type="AlphaFoldDB" id="A0A7K1V7K3"/>
<feature type="domain" description="HTH hxlR-type" evidence="5">
    <location>
        <begin position="11"/>
        <end position="108"/>
    </location>
</feature>
<keyword evidence="2" id="KW-0238">DNA-binding</keyword>
<dbReference type="RefSeq" id="WP_157392234.1">
    <property type="nucleotide sequence ID" value="NZ_WRPP01000010.1"/>
</dbReference>
<dbReference type="EMBL" id="WRPP01000010">
    <property type="protein sequence ID" value="MVU82630.1"/>
    <property type="molecule type" value="Genomic_DNA"/>
</dbReference>
<keyword evidence="7" id="KW-1185">Reference proteome</keyword>
<keyword evidence="1" id="KW-0805">Transcription regulation</keyword>
<dbReference type="InterPro" id="IPR002577">
    <property type="entry name" value="HTH_HxlR"/>
</dbReference>
<evidence type="ECO:0000256" key="4">
    <source>
        <dbReference type="SAM" id="MobiDB-lite"/>
    </source>
</evidence>
<feature type="region of interest" description="Disordered" evidence="4">
    <location>
        <begin position="147"/>
        <end position="172"/>
    </location>
</feature>
<accession>A0A7K1V7K3</accession>
<evidence type="ECO:0000256" key="1">
    <source>
        <dbReference type="ARBA" id="ARBA00023015"/>
    </source>
</evidence>
<evidence type="ECO:0000313" key="6">
    <source>
        <dbReference type="EMBL" id="MVU82630.1"/>
    </source>
</evidence>
<dbReference type="GO" id="GO:0003677">
    <property type="term" value="F:DNA binding"/>
    <property type="evidence" value="ECO:0007669"/>
    <property type="project" value="UniProtKB-KW"/>
</dbReference>
<organism evidence="6 7">
    <name type="scientific">Nocardia terrae</name>
    <dbReference type="NCBI Taxonomy" id="2675851"/>
    <lineage>
        <taxon>Bacteria</taxon>
        <taxon>Bacillati</taxon>
        <taxon>Actinomycetota</taxon>
        <taxon>Actinomycetes</taxon>
        <taxon>Mycobacteriales</taxon>
        <taxon>Nocardiaceae</taxon>
        <taxon>Nocardia</taxon>
    </lineage>
</organism>
<dbReference type="Proteomes" id="UP000466794">
    <property type="component" value="Unassembled WGS sequence"/>
</dbReference>
<dbReference type="InterPro" id="IPR036390">
    <property type="entry name" value="WH_DNA-bd_sf"/>
</dbReference>
<comment type="caution">
    <text evidence="6">The sequence shown here is derived from an EMBL/GenBank/DDBJ whole genome shotgun (WGS) entry which is preliminary data.</text>
</comment>
<dbReference type="Pfam" id="PF01638">
    <property type="entry name" value="HxlR"/>
    <property type="match status" value="1"/>
</dbReference>
<dbReference type="Gene3D" id="1.10.10.10">
    <property type="entry name" value="Winged helix-like DNA-binding domain superfamily/Winged helix DNA-binding domain"/>
    <property type="match status" value="1"/>
</dbReference>
<dbReference type="PANTHER" id="PTHR33204:SF17">
    <property type="entry name" value="TRANSCRIPTIONAL REGULATORY PROTEIN"/>
    <property type="match status" value="1"/>
</dbReference>
<reference evidence="6 7" key="1">
    <citation type="submission" date="2019-12" db="EMBL/GenBank/DDBJ databases">
        <title>Nocardia sp. nov. ET3-3 isolated from soil.</title>
        <authorList>
            <person name="Kanchanasin P."/>
            <person name="Tanasupawat S."/>
            <person name="Yuki M."/>
            <person name="Kudo T."/>
        </authorList>
    </citation>
    <scope>NUCLEOTIDE SEQUENCE [LARGE SCALE GENOMIC DNA]</scope>
    <source>
        <strain evidence="6 7">ET3-3</strain>
    </source>
</reference>
<proteinExistence type="predicted"/>
<feature type="compositionally biased region" description="Basic and acidic residues" evidence="4">
    <location>
        <begin position="148"/>
        <end position="161"/>
    </location>
</feature>
<sequence>MRRTSVESMGCPIAGALDQVGDWWTLLIMRDALDGFSRFDEFGYNLGIAPNMLTRRLSTLVETGLLERRRYHDAPPRYEYIATAKGRDLFPVVVALYEWGRKHADTAEPSVILVDRETGDEIVPGLVDRDSGRPLSTIDFTFLAGPGADDRMRERLDPDRRAARRRRAAGDD</sequence>
<feature type="compositionally biased region" description="Basic residues" evidence="4">
    <location>
        <begin position="162"/>
        <end position="172"/>
    </location>
</feature>
<evidence type="ECO:0000256" key="3">
    <source>
        <dbReference type="ARBA" id="ARBA00023163"/>
    </source>
</evidence>
<dbReference type="InterPro" id="IPR036388">
    <property type="entry name" value="WH-like_DNA-bd_sf"/>
</dbReference>
<dbReference type="PANTHER" id="PTHR33204">
    <property type="entry name" value="TRANSCRIPTIONAL REGULATOR, MARR FAMILY"/>
    <property type="match status" value="1"/>
</dbReference>
<dbReference type="PROSITE" id="PS51118">
    <property type="entry name" value="HTH_HXLR"/>
    <property type="match status" value="1"/>
</dbReference>
<protein>
    <submittedName>
        <fullName evidence="6">Transcriptional regulator</fullName>
    </submittedName>
</protein>
<keyword evidence="3" id="KW-0804">Transcription</keyword>